<protein>
    <submittedName>
        <fullName evidence="1">Cytoplasmic dynein 1 heavy chain 1</fullName>
    </submittedName>
</protein>
<accession>X6M473</accession>
<comment type="caution">
    <text evidence="1">The sequence shown here is derived from an EMBL/GenBank/DDBJ whole genome shotgun (WGS) entry which is preliminary data.</text>
</comment>
<keyword evidence="2" id="KW-1185">Reference proteome</keyword>
<dbReference type="PANTHER" id="PTHR45703:SF36">
    <property type="entry name" value="DYNEIN HEAVY CHAIN, CYTOPLASMIC"/>
    <property type="match status" value="1"/>
</dbReference>
<name>X6M473_RETFI</name>
<dbReference type="EMBL" id="ASPP01025062">
    <property type="protein sequence ID" value="ETO08391.1"/>
    <property type="molecule type" value="Genomic_DNA"/>
</dbReference>
<evidence type="ECO:0000313" key="2">
    <source>
        <dbReference type="Proteomes" id="UP000023152"/>
    </source>
</evidence>
<dbReference type="GO" id="GO:0051959">
    <property type="term" value="F:dynein light intermediate chain binding"/>
    <property type="evidence" value="ECO:0007669"/>
    <property type="project" value="InterPro"/>
</dbReference>
<sequence>MFLVTKYPSAAFAPDLCSRVTFVNFSEHQVLYKDQKHQIYNEQRNDQLRLQRELEDQLLDDNNIVTTLENLKLKAKVVQEKAEKSEQEEASKFYTPFARACTKLYFSLESLSNVHFLYQYIVNEVLQSDDLEKFKEIFS</sequence>
<dbReference type="GO" id="GO:0030286">
    <property type="term" value="C:dynein complex"/>
    <property type="evidence" value="ECO:0007669"/>
    <property type="project" value="InterPro"/>
</dbReference>
<proteinExistence type="predicted"/>
<dbReference type="GO" id="GO:0007018">
    <property type="term" value="P:microtubule-based movement"/>
    <property type="evidence" value="ECO:0007669"/>
    <property type="project" value="InterPro"/>
</dbReference>
<dbReference type="PANTHER" id="PTHR45703">
    <property type="entry name" value="DYNEIN HEAVY CHAIN"/>
    <property type="match status" value="1"/>
</dbReference>
<dbReference type="AlphaFoldDB" id="X6M473"/>
<dbReference type="InterPro" id="IPR026983">
    <property type="entry name" value="DHC"/>
</dbReference>
<dbReference type="GO" id="GO:0045505">
    <property type="term" value="F:dynein intermediate chain binding"/>
    <property type="evidence" value="ECO:0007669"/>
    <property type="project" value="InterPro"/>
</dbReference>
<reference evidence="1 2" key="1">
    <citation type="journal article" date="2013" name="Curr. Biol.">
        <title>The Genome of the Foraminiferan Reticulomyxa filosa.</title>
        <authorList>
            <person name="Glockner G."/>
            <person name="Hulsmann N."/>
            <person name="Schleicher M."/>
            <person name="Noegel A.A."/>
            <person name="Eichinger L."/>
            <person name="Gallinger C."/>
            <person name="Pawlowski J."/>
            <person name="Sierra R."/>
            <person name="Euteneuer U."/>
            <person name="Pillet L."/>
            <person name="Moustafa A."/>
            <person name="Platzer M."/>
            <person name="Groth M."/>
            <person name="Szafranski K."/>
            <person name="Schliwa M."/>
        </authorList>
    </citation>
    <scope>NUCLEOTIDE SEQUENCE [LARGE SCALE GENOMIC DNA]</scope>
</reference>
<evidence type="ECO:0000313" key="1">
    <source>
        <dbReference type="EMBL" id="ETO08391.1"/>
    </source>
</evidence>
<dbReference type="Proteomes" id="UP000023152">
    <property type="component" value="Unassembled WGS sequence"/>
</dbReference>
<gene>
    <name evidence="1" type="ORF">RFI_28997</name>
</gene>
<organism evidence="1 2">
    <name type="scientific">Reticulomyxa filosa</name>
    <dbReference type="NCBI Taxonomy" id="46433"/>
    <lineage>
        <taxon>Eukaryota</taxon>
        <taxon>Sar</taxon>
        <taxon>Rhizaria</taxon>
        <taxon>Retaria</taxon>
        <taxon>Foraminifera</taxon>
        <taxon>Monothalamids</taxon>
        <taxon>Reticulomyxidae</taxon>
        <taxon>Reticulomyxa</taxon>
    </lineage>
</organism>